<dbReference type="Pfam" id="PF13456">
    <property type="entry name" value="RVT_3"/>
    <property type="match status" value="1"/>
</dbReference>
<gene>
    <name evidence="2" type="ORF">MtrDRAFT_AC160012g30v2</name>
</gene>
<evidence type="ECO:0000259" key="1">
    <source>
        <dbReference type="Pfam" id="PF13456"/>
    </source>
</evidence>
<dbReference type="GO" id="GO:0004523">
    <property type="term" value="F:RNA-DNA hybrid ribonuclease activity"/>
    <property type="evidence" value="ECO:0007669"/>
    <property type="project" value="InterPro"/>
</dbReference>
<reference evidence="2" key="2">
    <citation type="submission" date="2007-03" db="EMBL/GenBank/DDBJ databases">
        <authorList>
            <consortium name="The International Medicago Genome Annotation Group"/>
        </authorList>
    </citation>
    <scope>NUCLEOTIDE SEQUENCE</scope>
</reference>
<organism evidence="2">
    <name type="scientific">Medicago truncatula</name>
    <name type="common">Barrel medic</name>
    <name type="synonym">Medicago tribuloides</name>
    <dbReference type="NCBI Taxonomy" id="3880"/>
    <lineage>
        <taxon>Eukaryota</taxon>
        <taxon>Viridiplantae</taxon>
        <taxon>Streptophyta</taxon>
        <taxon>Embryophyta</taxon>
        <taxon>Tracheophyta</taxon>
        <taxon>Spermatophyta</taxon>
        <taxon>Magnoliopsida</taxon>
        <taxon>eudicotyledons</taxon>
        <taxon>Gunneridae</taxon>
        <taxon>Pentapetalae</taxon>
        <taxon>rosids</taxon>
        <taxon>fabids</taxon>
        <taxon>Fabales</taxon>
        <taxon>Fabaceae</taxon>
        <taxon>Papilionoideae</taxon>
        <taxon>50 kb inversion clade</taxon>
        <taxon>NPAAA clade</taxon>
        <taxon>Hologalegina</taxon>
        <taxon>IRL clade</taxon>
        <taxon>Trifolieae</taxon>
        <taxon>Medicago</taxon>
    </lineage>
</organism>
<feature type="domain" description="RNase H type-1" evidence="1">
    <location>
        <begin position="3"/>
        <end position="83"/>
    </location>
</feature>
<dbReference type="InterPro" id="IPR002156">
    <property type="entry name" value="RNaseH_domain"/>
</dbReference>
<sequence>MCSVVVGEPLSLFHPLQWLSDMQFDNVDFVLDSKITTDAFHNRQVDVTEFGQVISTCRSLFNSHFSNSKVEFNRRQSNEVACWGCHIIR</sequence>
<protein>
    <submittedName>
        <fullName evidence="2">Probable reverse transcriptase At2g02650-, related</fullName>
    </submittedName>
</protein>
<accession>A2Q571</accession>
<reference evidence="2" key="1">
    <citation type="submission" date="2005-04" db="EMBL/GenBank/DDBJ databases">
        <authorList>
            <person name="Town C.D."/>
        </authorList>
    </citation>
    <scope>NUCLEOTIDE SEQUENCE</scope>
</reference>
<dbReference type="GO" id="GO:0003676">
    <property type="term" value="F:nucleic acid binding"/>
    <property type="evidence" value="ECO:0007669"/>
    <property type="project" value="InterPro"/>
</dbReference>
<dbReference type="EMBL" id="AC160012">
    <property type="protein sequence ID" value="ABN08771.1"/>
    <property type="molecule type" value="Genomic_DNA"/>
</dbReference>
<dbReference type="GO" id="GO:0003964">
    <property type="term" value="F:RNA-directed DNA polymerase activity"/>
    <property type="evidence" value="ECO:0007669"/>
    <property type="project" value="UniProtKB-KW"/>
</dbReference>
<keyword evidence="2" id="KW-0808">Transferase</keyword>
<dbReference type="AlphaFoldDB" id="A2Q571"/>
<keyword evidence="2" id="KW-0548">Nucleotidyltransferase</keyword>
<keyword evidence="2" id="KW-0695">RNA-directed DNA polymerase</keyword>
<name>A2Q571_MEDTR</name>
<proteinExistence type="predicted"/>
<evidence type="ECO:0000313" key="2">
    <source>
        <dbReference type="EMBL" id="ABN08771.1"/>
    </source>
</evidence>